<dbReference type="PROSITE" id="PS51257">
    <property type="entry name" value="PROKAR_LIPOPROTEIN"/>
    <property type="match status" value="1"/>
</dbReference>
<sequence length="170" mass="18993">MKKLAILFLFGFILFSCGEENGDDYTRNEMTYNLYQSSDFDYTGTILVKELIGGDLEITIELSGNKGDSEYFFPAHLHFGTYDNPDSPIAYMLNPVDIQTLKSVTVLGQLSTGTKLTFDDLRDFDGHVKVHLADSGPEYQVILSAGNIGINDNSPQAFKKENMTLCSPYY</sequence>
<organism evidence="1 2">
    <name type="scientific">Aquiflexum balticum DSM 16537</name>
    <dbReference type="NCBI Taxonomy" id="758820"/>
    <lineage>
        <taxon>Bacteria</taxon>
        <taxon>Pseudomonadati</taxon>
        <taxon>Bacteroidota</taxon>
        <taxon>Cytophagia</taxon>
        <taxon>Cytophagales</taxon>
        <taxon>Cyclobacteriaceae</taxon>
        <taxon>Aquiflexum</taxon>
    </lineage>
</organism>
<protein>
    <recommendedName>
        <fullName evidence="3">CHRD domain-containing protein</fullName>
    </recommendedName>
</protein>
<dbReference type="EMBL" id="LT838813">
    <property type="protein sequence ID" value="SMD45122.1"/>
    <property type="molecule type" value="Genomic_DNA"/>
</dbReference>
<accession>A0A1W2H8U0</accession>
<proteinExistence type="predicted"/>
<reference evidence="2" key="1">
    <citation type="submission" date="2017-04" db="EMBL/GenBank/DDBJ databases">
        <authorList>
            <person name="Varghese N."/>
            <person name="Submissions S."/>
        </authorList>
    </citation>
    <scope>NUCLEOTIDE SEQUENCE [LARGE SCALE GENOMIC DNA]</scope>
    <source>
        <strain evidence="2">DSM 16537</strain>
    </source>
</reference>
<keyword evidence="2" id="KW-1185">Reference proteome</keyword>
<name>A0A1W2H8U0_9BACT</name>
<gene>
    <name evidence="1" type="ORF">SAMN00777080_3764</name>
</gene>
<dbReference type="AlphaFoldDB" id="A0A1W2H8U0"/>
<dbReference type="RefSeq" id="WP_084121875.1">
    <property type="nucleotide sequence ID" value="NZ_LT838813.1"/>
</dbReference>
<dbReference type="Proteomes" id="UP000192333">
    <property type="component" value="Chromosome I"/>
</dbReference>
<dbReference type="STRING" id="758820.SAMN00777080_3764"/>
<dbReference type="OrthoDB" id="1451403at2"/>
<evidence type="ECO:0000313" key="2">
    <source>
        <dbReference type="Proteomes" id="UP000192333"/>
    </source>
</evidence>
<evidence type="ECO:0008006" key="3">
    <source>
        <dbReference type="Google" id="ProtNLM"/>
    </source>
</evidence>
<evidence type="ECO:0000313" key="1">
    <source>
        <dbReference type="EMBL" id="SMD45122.1"/>
    </source>
</evidence>